<feature type="domain" description="Putative plant transposon protein" evidence="2">
    <location>
        <begin position="4"/>
        <end position="86"/>
    </location>
</feature>
<reference evidence="3 4" key="1">
    <citation type="journal article" date="2018" name="Front. Plant Sci.">
        <title>Red Clover (Trifolium pratense) and Zigzag Clover (T. medium) - A Picture of Genomic Similarities and Differences.</title>
        <authorList>
            <person name="Dluhosova J."/>
            <person name="Istvanek J."/>
            <person name="Nedelnik J."/>
            <person name="Repkova J."/>
        </authorList>
    </citation>
    <scope>NUCLEOTIDE SEQUENCE [LARGE SCALE GENOMIC DNA]</scope>
    <source>
        <strain evidence="4">cv. 10/8</strain>
        <tissue evidence="3">Leaf</tissue>
    </source>
</reference>
<accession>A0A392P3B0</accession>
<dbReference type="Proteomes" id="UP000265520">
    <property type="component" value="Unassembled WGS sequence"/>
</dbReference>
<evidence type="ECO:0000313" key="3">
    <source>
        <dbReference type="EMBL" id="MCI05305.1"/>
    </source>
</evidence>
<feature type="non-terminal residue" evidence="3">
    <location>
        <position position="189"/>
    </location>
</feature>
<dbReference type="InterPro" id="IPR046796">
    <property type="entry name" value="Transposase_32_dom"/>
</dbReference>
<proteinExistence type="predicted"/>
<keyword evidence="4" id="KW-1185">Reference proteome</keyword>
<sequence>MQLTSFKPVARAWAEFFVKSIEPIANSSEYQLDNAAAVQMIIEGTDFDLGQLLYSSLYNKACNTENTFALGHCNLITTMCEAKHVPQYPGDERLYSIKALTVGQYRGYDKNKSSRHVAEADDMGGNSVDKMNQFEDGTHPQQQPPQFPQHADDDIAALMTQLAIAEACNVPHVFYIEESTRYQAARARL</sequence>
<evidence type="ECO:0000259" key="2">
    <source>
        <dbReference type="Pfam" id="PF20167"/>
    </source>
</evidence>
<evidence type="ECO:0000256" key="1">
    <source>
        <dbReference type="SAM" id="MobiDB-lite"/>
    </source>
</evidence>
<name>A0A392P3B0_9FABA</name>
<dbReference type="EMBL" id="LXQA010058254">
    <property type="protein sequence ID" value="MCI05305.1"/>
    <property type="molecule type" value="Genomic_DNA"/>
</dbReference>
<comment type="caution">
    <text evidence="3">The sequence shown here is derived from an EMBL/GenBank/DDBJ whole genome shotgun (WGS) entry which is preliminary data.</text>
</comment>
<organism evidence="3 4">
    <name type="scientific">Trifolium medium</name>
    <dbReference type="NCBI Taxonomy" id="97028"/>
    <lineage>
        <taxon>Eukaryota</taxon>
        <taxon>Viridiplantae</taxon>
        <taxon>Streptophyta</taxon>
        <taxon>Embryophyta</taxon>
        <taxon>Tracheophyta</taxon>
        <taxon>Spermatophyta</taxon>
        <taxon>Magnoliopsida</taxon>
        <taxon>eudicotyledons</taxon>
        <taxon>Gunneridae</taxon>
        <taxon>Pentapetalae</taxon>
        <taxon>rosids</taxon>
        <taxon>fabids</taxon>
        <taxon>Fabales</taxon>
        <taxon>Fabaceae</taxon>
        <taxon>Papilionoideae</taxon>
        <taxon>50 kb inversion clade</taxon>
        <taxon>NPAAA clade</taxon>
        <taxon>Hologalegina</taxon>
        <taxon>IRL clade</taxon>
        <taxon>Trifolieae</taxon>
        <taxon>Trifolium</taxon>
    </lineage>
</organism>
<evidence type="ECO:0000313" key="4">
    <source>
        <dbReference type="Proteomes" id="UP000265520"/>
    </source>
</evidence>
<protein>
    <recommendedName>
        <fullName evidence="2">Putative plant transposon protein domain-containing protein</fullName>
    </recommendedName>
</protein>
<feature type="region of interest" description="Disordered" evidence="1">
    <location>
        <begin position="111"/>
        <end position="149"/>
    </location>
</feature>
<dbReference type="Pfam" id="PF20167">
    <property type="entry name" value="Transposase_32"/>
    <property type="match status" value="1"/>
</dbReference>
<dbReference type="AlphaFoldDB" id="A0A392P3B0"/>